<dbReference type="Pfam" id="PF06821">
    <property type="entry name" value="Ser_hydrolase"/>
    <property type="match status" value="1"/>
</dbReference>
<dbReference type="RefSeq" id="WP_111905348.1">
    <property type="nucleotide sequence ID" value="NZ_QLNP01000099.1"/>
</dbReference>
<protein>
    <submittedName>
        <fullName evidence="1">Serine hydrolase family protein</fullName>
    </submittedName>
</protein>
<keyword evidence="1" id="KW-0378">Hydrolase</keyword>
<dbReference type="EMBL" id="QLNP01000099">
    <property type="protein sequence ID" value="RAM35667.1"/>
    <property type="molecule type" value="Genomic_DNA"/>
</dbReference>
<dbReference type="Proteomes" id="UP000249166">
    <property type="component" value="Unassembled WGS sequence"/>
</dbReference>
<dbReference type="AlphaFoldDB" id="A0A328HAQ6"/>
<gene>
    <name evidence="1" type="ORF">DBZ45_18720</name>
</gene>
<dbReference type="Gene3D" id="3.40.50.1820">
    <property type="entry name" value="alpha/beta hydrolase"/>
    <property type="match status" value="1"/>
</dbReference>
<dbReference type="PANTHER" id="PTHR15394">
    <property type="entry name" value="SERINE HYDROLASE RBBP9"/>
    <property type="match status" value="1"/>
</dbReference>
<reference evidence="1 2" key="1">
    <citation type="submission" date="2018-04" db="EMBL/GenBank/DDBJ databases">
        <title>Bacteria isolated from cave deposits of Manipur.</title>
        <authorList>
            <person name="Sahoo D."/>
            <person name="Sarangthem I."/>
            <person name="Nandeibam J."/>
        </authorList>
    </citation>
    <scope>NUCLEOTIDE SEQUENCE [LARGE SCALE GENOMIC DNA]</scope>
    <source>
        <strain evidence="2">mrc11</strain>
    </source>
</reference>
<dbReference type="PANTHER" id="PTHR15394:SF3">
    <property type="entry name" value="SERINE HYDROLASE RBBP9"/>
    <property type="match status" value="1"/>
</dbReference>
<evidence type="ECO:0000313" key="2">
    <source>
        <dbReference type="Proteomes" id="UP000249166"/>
    </source>
</evidence>
<sequence>MTGEAPLTPIQSVPVTETASKIPVRSVKRVVIVHGYESSPDANWFPWLQSVLEAQGIAVTVVPLPDPDAPAKAAWQSAVSAALGVPDATTVVVAHSLGVVTVLRVLATLPEPWELGGLVLVAGFTEPLEALPELDGFLATDVDVERVATSIRERTVLRSETDPFVPPEASDDLARRLDARLQVHPHAGHFTEDDGVTRLPALLGAIRYT</sequence>
<dbReference type="InterPro" id="IPR029058">
    <property type="entry name" value="AB_hydrolase_fold"/>
</dbReference>
<dbReference type="InterPro" id="IPR010662">
    <property type="entry name" value="RBBP9/YdeN"/>
</dbReference>
<dbReference type="SUPFAM" id="SSF53474">
    <property type="entry name" value="alpha/beta-Hydrolases"/>
    <property type="match status" value="1"/>
</dbReference>
<accession>A0A328HAQ6</accession>
<evidence type="ECO:0000313" key="1">
    <source>
        <dbReference type="EMBL" id="RAM35667.1"/>
    </source>
</evidence>
<comment type="caution">
    <text evidence="1">The sequence shown here is derived from an EMBL/GenBank/DDBJ whole genome shotgun (WGS) entry which is preliminary data.</text>
</comment>
<dbReference type="GO" id="GO:0016787">
    <property type="term" value="F:hydrolase activity"/>
    <property type="evidence" value="ECO:0007669"/>
    <property type="project" value="UniProtKB-KW"/>
</dbReference>
<proteinExistence type="predicted"/>
<organism evidence="1 2">
    <name type="scientific">Arthrobacter globiformis</name>
    <dbReference type="NCBI Taxonomy" id="1665"/>
    <lineage>
        <taxon>Bacteria</taxon>
        <taxon>Bacillati</taxon>
        <taxon>Actinomycetota</taxon>
        <taxon>Actinomycetes</taxon>
        <taxon>Micrococcales</taxon>
        <taxon>Micrococcaceae</taxon>
        <taxon>Arthrobacter</taxon>
    </lineage>
</organism>
<name>A0A328HAQ6_ARTGO</name>
<dbReference type="OrthoDB" id="9804993at2"/>